<reference evidence="3" key="1">
    <citation type="submission" date="2021-02" db="EMBL/GenBank/DDBJ databases">
        <authorList>
            <person name="Nowell W R."/>
        </authorList>
    </citation>
    <scope>NUCLEOTIDE SEQUENCE</scope>
</reference>
<dbReference type="OrthoDB" id="10071224at2759"/>
<dbReference type="PANTHER" id="PTHR13847:SF260">
    <property type="entry name" value="FAD DEPENDENT OXIDOREDUCTASE DOMAIN-CONTAINING PROTEIN"/>
    <property type="match status" value="1"/>
</dbReference>
<dbReference type="Proteomes" id="UP000663891">
    <property type="component" value="Unassembled WGS sequence"/>
</dbReference>
<protein>
    <recommendedName>
        <fullName evidence="1">FAD dependent oxidoreductase domain-containing protein</fullName>
    </recommendedName>
</protein>
<dbReference type="PANTHER" id="PTHR13847">
    <property type="entry name" value="SARCOSINE DEHYDROGENASE-RELATED"/>
    <property type="match status" value="1"/>
</dbReference>
<gene>
    <name evidence="3" type="ORF">OKA104_LOCUS1725</name>
    <name evidence="2" type="ORF">VCS650_LOCUS13018</name>
</gene>
<evidence type="ECO:0000313" key="4">
    <source>
        <dbReference type="Proteomes" id="UP000663881"/>
    </source>
</evidence>
<organism evidence="3 4">
    <name type="scientific">Adineta steineri</name>
    <dbReference type="NCBI Taxonomy" id="433720"/>
    <lineage>
        <taxon>Eukaryota</taxon>
        <taxon>Metazoa</taxon>
        <taxon>Spiralia</taxon>
        <taxon>Gnathifera</taxon>
        <taxon>Rotifera</taxon>
        <taxon>Eurotatoria</taxon>
        <taxon>Bdelloidea</taxon>
        <taxon>Adinetida</taxon>
        <taxon>Adinetidae</taxon>
        <taxon>Adineta</taxon>
    </lineage>
</organism>
<evidence type="ECO:0000313" key="2">
    <source>
        <dbReference type="EMBL" id="CAF0968775.1"/>
    </source>
</evidence>
<feature type="domain" description="FAD dependent oxidoreductase" evidence="1">
    <location>
        <begin position="34"/>
        <end position="386"/>
    </location>
</feature>
<dbReference type="GO" id="GO:0005737">
    <property type="term" value="C:cytoplasm"/>
    <property type="evidence" value="ECO:0007669"/>
    <property type="project" value="TreeGrafter"/>
</dbReference>
<name>A0A818HB67_9BILA</name>
<comment type="caution">
    <text evidence="3">The sequence shown here is derived from an EMBL/GenBank/DDBJ whole genome shotgun (WGS) entry which is preliminary data.</text>
</comment>
<dbReference type="InterPro" id="IPR006076">
    <property type="entry name" value="FAD-dep_OxRdtase"/>
</dbReference>
<evidence type="ECO:0000259" key="1">
    <source>
        <dbReference type="Pfam" id="PF01266"/>
    </source>
</evidence>
<evidence type="ECO:0000313" key="3">
    <source>
        <dbReference type="EMBL" id="CAF3505157.1"/>
    </source>
</evidence>
<dbReference type="Pfam" id="PF01266">
    <property type="entry name" value="DAO"/>
    <property type="match status" value="1"/>
</dbReference>
<proteinExistence type="predicted"/>
<accession>A0A818HB67</accession>
<dbReference type="Gene3D" id="3.50.50.60">
    <property type="entry name" value="FAD/NAD(P)-binding domain"/>
    <property type="match status" value="1"/>
</dbReference>
<dbReference type="AlphaFoldDB" id="A0A818HB67"/>
<dbReference type="Proteomes" id="UP000663881">
    <property type="component" value="Unassembled WGS sequence"/>
</dbReference>
<sequence length="411" mass="45641">MIEIPKNSTNSAWQVDKSPFSDYCSSEFPKKSNVVIIGTGLTGISTAYHILNSSSSTLCVTLLEARQVCSGATSRNGGHLTSNIYSTTLSLLNNGFSPAQVVEYAQFEIDNYEAILKMITEEELDCELVRKEHYNVAFSMDEFEDMKKNVDMMRNIGGPVSEVRIYQNPEASIMTEMKCEGVVVHTYGGYIQPYKMVTGLLFNLFKKFPDRIKLFTHTPVEKIENNTIHTNRGTIIAEKIVYATNAYTSLLLPQMKDVIIPVRGQVIQSNPVDRSIQSSSFNHGGEYLCQTLTKKLIIGGARRFSSTAEINEIDDSILNEKVSVELQKFCEKVGGGRVELEWTGIMGFTKFGIPVVKEVDGGVICAGFSGHGMPRIFLSAKEAARLVLQLNEPQITPSGFDQVRRITPDDI</sequence>
<dbReference type="SUPFAM" id="SSF51905">
    <property type="entry name" value="FAD/NAD(P)-binding domain"/>
    <property type="match status" value="1"/>
</dbReference>
<dbReference type="EMBL" id="CAJOAY010000043">
    <property type="protein sequence ID" value="CAF3505157.1"/>
    <property type="molecule type" value="Genomic_DNA"/>
</dbReference>
<dbReference type="EMBL" id="CAJNON010000102">
    <property type="protein sequence ID" value="CAF0968775.1"/>
    <property type="molecule type" value="Genomic_DNA"/>
</dbReference>
<dbReference type="InterPro" id="IPR036188">
    <property type="entry name" value="FAD/NAD-bd_sf"/>
</dbReference>
<dbReference type="Gene3D" id="3.30.9.10">
    <property type="entry name" value="D-Amino Acid Oxidase, subunit A, domain 2"/>
    <property type="match status" value="1"/>
</dbReference>